<dbReference type="InterPro" id="IPR050223">
    <property type="entry name" value="D-isomer_2-hydroxyacid_DH"/>
</dbReference>
<evidence type="ECO:0000256" key="3">
    <source>
        <dbReference type="ARBA" id="ARBA00023027"/>
    </source>
</evidence>
<organism evidence="7 8">
    <name type="scientific">Xaviernesmea oryzae</name>
    <dbReference type="NCBI Taxonomy" id="464029"/>
    <lineage>
        <taxon>Bacteria</taxon>
        <taxon>Pseudomonadati</taxon>
        <taxon>Pseudomonadota</taxon>
        <taxon>Alphaproteobacteria</taxon>
        <taxon>Hyphomicrobiales</taxon>
        <taxon>Rhizobiaceae</taxon>
        <taxon>Rhizobium/Agrobacterium group</taxon>
        <taxon>Xaviernesmea</taxon>
    </lineage>
</organism>
<feature type="domain" description="D-isomer specific 2-hydroxyacid dehydrogenase catalytic" evidence="5">
    <location>
        <begin position="44"/>
        <end position="314"/>
    </location>
</feature>
<dbReference type="AlphaFoldDB" id="A0A1X7DJA4"/>
<dbReference type="CDD" id="cd12156">
    <property type="entry name" value="HPPR"/>
    <property type="match status" value="1"/>
</dbReference>
<dbReference type="InterPro" id="IPR006140">
    <property type="entry name" value="D-isomer_DH_NAD-bd"/>
</dbReference>
<keyword evidence="3" id="KW-0520">NAD</keyword>
<evidence type="ECO:0000256" key="1">
    <source>
        <dbReference type="ARBA" id="ARBA00022857"/>
    </source>
</evidence>
<dbReference type="SUPFAM" id="SSF51735">
    <property type="entry name" value="NAD(P)-binding Rossmann-fold domains"/>
    <property type="match status" value="1"/>
</dbReference>
<dbReference type="Gene3D" id="3.40.50.720">
    <property type="entry name" value="NAD(P)-binding Rossmann-like Domain"/>
    <property type="match status" value="2"/>
</dbReference>
<dbReference type="OrthoDB" id="9793626at2"/>
<keyword evidence="1" id="KW-0521">NADP</keyword>
<dbReference type="EMBL" id="FXAF01000003">
    <property type="protein sequence ID" value="SMF16588.1"/>
    <property type="molecule type" value="Genomic_DNA"/>
</dbReference>
<dbReference type="InterPro" id="IPR036291">
    <property type="entry name" value="NAD(P)-bd_dom_sf"/>
</dbReference>
<dbReference type="PANTHER" id="PTHR10996">
    <property type="entry name" value="2-HYDROXYACID DEHYDROGENASE-RELATED"/>
    <property type="match status" value="1"/>
</dbReference>
<dbReference type="GO" id="GO:0005829">
    <property type="term" value="C:cytosol"/>
    <property type="evidence" value="ECO:0007669"/>
    <property type="project" value="TreeGrafter"/>
</dbReference>
<gene>
    <name evidence="7" type="ORF">SAMN02982989_5475</name>
</gene>
<keyword evidence="8" id="KW-1185">Reference proteome</keyword>
<dbReference type="GO" id="GO:0051287">
    <property type="term" value="F:NAD binding"/>
    <property type="evidence" value="ECO:0007669"/>
    <property type="project" value="InterPro"/>
</dbReference>
<dbReference type="FunFam" id="3.40.50.720:FF:000213">
    <property type="entry name" value="Putative 2-hydroxyacid dehydrogenase"/>
    <property type="match status" value="1"/>
</dbReference>
<dbReference type="SUPFAM" id="SSF52283">
    <property type="entry name" value="Formate/glycerate dehydrogenase catalytic domain-like"/>
    <property type="match status" value="1"/>
</dbReference>
<reference evidence="8" key="1">
    <citation type="submission" date="2017-04" db="EMBL/GenBank/DDBJ databases">
        <authorList>
            <person name="Varghese N."/>
            <person name="Submissions S."/>
        </authorList>
    </citation>
    <scope>NUCLEOTIDE SEQUENCE [LARGE SCALE GENOMIC DNA]</scope>
    <source>
        <strain evidence="8">B4P</strain>
    </source>
</reference>
<name>A0A1X7DJA4_9HYPH</name>
<dbReference type="GO" id="GO:0016618">
    <property type="term" value="F:hydroxypyruvate reductase [NAD(P)H] activity"/>
    <property type="evidence" value="ECO:0007669"/>
    <property type="project" value="TreeGrafter"/>
</dbReference>
<evidence type="ECO:0000313" key="8">
    <source>
        <dbReference type="Proteomes" id="UP000192903"/>
    </source>
</evidence>
<evidence type="ECO:0000256" key="4">
    <source>
        <dbReference type="RuleBase" id="RU003719"/>
    </source>
</evidence>
<dbReference type="STRING" id="464029.SAMN02982989_5475"/>
<dbReference type="GO" id="GO:0030267">
    <property type="term" value="F:glyoxylate reductase (NADPH) activity"/>
    <property type="evidence" value="ECO:0007669"/>
    <property type="project" value="TreeGrafter"/>
</dbReference>
<proteinExistence type="inferred from homology"/>
<dbReference type="Proteomes" id="UP000192903">
    <property type="component" value="Unassembled WGS sequence"/>
</dbReference>
<feature type="domain" description="D-isomer specific 2-hydroxyacid dehydrogenase NAD-binding" evidence="6">
    <location>
        <begin position="110"/>
        <end position="283"/>
    </location>
</feature>
<protein>
    <submittedName>
        <fullName evidence="7">Lactate dehydrogenase</fullName>
    </submittedName>
</protein>
<dbReference type="Pfam" id="PF00389">
    <property type="entry name" value="2-Hacid_dh"/>
    <property type="match status" value="1"/>
</dbReference>
<keyword evidence="2 4" id="KW-0560">Oxidoreductase</keyword>
<accession>A0A1X7DJA4</accession>
<comment type="similarity">
    <text evidence="4">Belongs to the D-isomer specific 2-hydroxyacid dehydrogenase family.</text>
</comment>
<dbReference type="PANTHER" id="PTHR10996:SF178">
    <property type="entry name" value="2-HYDROXYACID DEHYDROGENASE YGL185C-RELATED"/>
    <property type="match status" value="1"/>
</dbReference>
<evidence type="ECO:0000259" key="5">
    <source>
        <dbReference type="Pfam" id="PF00389"/>
    </source>
</evidence>
<evidence type="ECO:0000259" key="6">
    <source>
        <dbReference type="Pfam" id="PF02826"/>
    </source>
</evidence>
<sequence length="324" mass="34154">MASKQNTVRIVILTAVLPASVVATLEGMGGKRMAVEDVLAGGSIAGIEVLVTDPGVGASADVLVKFPDLRLVACYGIGIDAIHLPTAKARGIGICNTPGLLTEDVADLAMALMLASARDIVRQNEYVREGQWKTFAAKVPLSRSLKDKAIGIVGLGNIGAAIAERAAAFRMRVSYHGPRQKPVSYRYMPDLAAMAAESDFLVIASRGGEETRNIVNRQVLEALGPDGTLVNVARGSIVDETALIDVLETGKLGFAALDVFASEPNVPERLRGLSNVIMTPHQGSATTDTRLAMALLLVENVEAYFSGAPLPTPVVPVAIWAFEL</sequence>
<dbReference type="InterPro" id="IPR006139">
    <property type="entry name" value="D-isomer_2_OHA_DH_cat_dom"/>
</dbReference>
<dbReference type="RefSeq" id="WP_085420875.1">
    <property type="nucleotide sequence ID" value="NZ_FXAF01000003.1"/>
</dbReference>
<evidence type="ECO:0000313" key="7">
    <source>
        <dbReference type="EMBL" id="SMF16588.1"/>
    </source>
</evidence>
<evidence type="ECO:0000256" key="2">
    <source>
        <dbReference type="ARBA" id="ARBA00023002"/>
    </source>
</evidence>
<dbReference type="Pfam" id="PF02826">
    <property type="entry name" value="2-Hacid_dh_C"/>
    <property type="match status" value="1"/>
</dbReference>